<keyword evidence="3" id="KW-1185">Reference proteome</keyword>
<dbReference type="AlphaFoldDB" id="A0A7Z2VHT3"/>
<dbReference type="EMBL" id="CP051680">
    <property type="protein sequence ID" value="QJD83160.1"/>
    <property type="molecule type" value="Genomic_DNA"/>
</dbReference>
<proteinExistence type="predicted"/>
<evidence type="ECO:0000313" key="2">
    <source>
        <dbReference type="EMBL" id="QJD83160.1"/>
    </source>
</evidence>
<evidence type="ECO:0000313" key="3">
    <source>
        <dbReference type="Proteomes" id="UP000502248"/>
    </source>
</evidence>
<dbReference type="KEGG" id="cheb:HH215_08230"/>
<accession>A0A7Z2VHT3</accession>
<reference evidence="2 3" key="1">
    <citation type="submission" date="2020-04" db="EMBL/GenBank/DDBJ databases">
        <title>Genome sequencing of novel species.</title>
        <authorList>
            <person name="Heo J."/>
            <person name="Kim S.-J."/>
            <person name="Kim J.-S."/>
            <person name="Hong S.-B."/>
            <person name="Kwon S.-W."/>
        </authorList>
    </citation>
    <scope>NUCLEOTIDE SEQUENCE [LARGE SCALE GENOMIC DNA]</scope>
    <source>
        <strain evidence="2 3">MFER-1</strain>
    </source>
</reference>
<feature type="transmembrane region" description="Helical" evidence="1">
    <location>
        <begin position="44"/>
        <end position="65"/>
    </location>
</feature>
<keyword evidence="1" id="KW-0812">Transmembrane</keyword>
<keyword evidence="1" id="KW-1133">Transmembrane helix</keyword>
<sequence length="68" mass="7366">MTNLLLIVTLIIMVAAVVWTIKIGGSLSSKEGSSTYSVNPGRKLGRLLSYYIVVIVAVLVIFILIMRG</sequence>
<evidence type="ECO:0000256" key="1">
    <source>
        <dbReference type="SAM" id="Phobius"/>
    </source>
</evidence>
<dbReference type="Proteomes" id="UP000502248">
    <property type="component" value="Chromosome"/>
</dbReference>
<dbReference type="RefSeq" id="WP_169279457.1">
    <property type="nucleotide sequence ID" value="NZ_CP051680.1"/>
</dbReference>
<name>A0A7Z2VHT3_9BACL</name>
<keyword evidence="1" id="KW-0472">Membrane</keyword>
<protein>
    <submittedName>
        <fullName evidence="2">Uncharacterized protein</fullName>
    </submittedName>
</protein>
<organism evidence="2 3">
    <name type="scientific">Cohnella herbarum</name>
    <dbReference type="NCBI Taxonomy" id="2728023"/>
    <lineage>
        <taxon>Bacteria</taxon>
        <taxon>Bacillati</taxon>
        <taxon>Bacillota</taxon>
        <taxon>Bacilli</taxon>
        <taxon>Bacillales</taxon>
        <taxon>Paenibacillaceae</taxon>
        <taxon>Cohnella</taxon>
    </lineage>
</organism>
<gene>
    <name evidence="2" type="ORF">HH215_08230</name>
</gene>